<protein>
    <recommendedName>
        <fullName evidence="2">Eukaryotic translation initiation factor 2A</fullName>
    </recommendedName>
</protein>
<evidence type="ECO:0000256" key="2">
    <source>
        <dbReference type="ARBA" id="ARBA00013819"/>
    </source>
</evidence>
<feature type="compositionally biased region" description="Basic residues" evidence="8">
    <location>
        <begin position="576"/>
        <end position="585"/>
    </location>
</feature>
<feature type="compositionally biased region" description="Polar residues" evidence="8">
    <location>
        <begin position="433"/>
        <end position="442"/>
    </location>
</feature>
<organism evidence="10 11">
    <name type="scientific">Apatococcus lobatus</name>
    <dbReference type="NCBI Taxonomy" id="904363"/>
    <lineage>
        <taxon>Eukaryota</taxon>
        <taxon>Viridiplantae</taxon>
        <taxon>Chlorophyta</taxon>
        <taxon>core chlorophytes</taxon>
        <taxon>Trebouxiophyceae</taxon>
        <taxon>Chlorellales</taxon>
        <taxon>Chlorellaceae</taxon>
        <taxon>Apatococcus</taxon>
    </lineage>
</organism>
<keyword evidence="7" id="KW-0648">Protein biosynthesis</keyword>
<dbReference type="GO" id="GO:0003743">
    <property type="term" value="F:translation initiation factor activity"/>
    <property type="evidence" value="ECO:0007669"/>
    <property type="project" value="UniProtKB-KW"/>
</dbReference>
<evidence type="ECO:0000256" key="7">
    <source>
        <dbReference type="ARBA" id="ARBA00022917"/>
    </source>
</evidence>
<dbReference type="PANTHER" id="PTHR13227">
    <property type="entry name" value="EUKARYOTIC TRANSLATION INITIATION FACTOR 2A"/>
    <property type="match status" value="1"/>
</dbReference>
<name>A0AAW1QBX8_9CHLO</name>
<dbReference type="EMBL" id="JALJOS010000053">
    <property type="protein sequence ID" value="KAK9818855.1"/>
    <property type="molecule type" value="Genomic_DNA"/>
</dbReference>
<keyword evidence="3" id="KW-0396">Initiation factor</keyword>
<proteinExistence type="inferred from homology"/>
<keyword evidence="5" id="KW-0677">Repeat</keyword>
<dbReference type="GO" id="GO:0000049">
    <property type="term" value="F:tRNA binding"/>
    <property type="evidence" value="ECO:0007669"/>
    <property type="project" value="TreeGrafter"/>
</dbReference>
<feature type="compositionally biased region" description="Polar residues" evidence="8">
    <location>
        <begin position="539"/>
        <end position="570"/>
    </location>
</feature>
<dbReference type="GO" id="GO:0003729">
    <property type="term" value="F:mRNA binding"/>
    <property type="evidence" value="ECO:0007669"/>
    <property type="project" value="TreeGrafter"/>
</dbReference>
<gene>
    <name evidence="10" type="ORF">WJX74_000893</name>
</gene>
<sequence length="624" mass="66154">MAATAKLVVRSSEGLSLYHGLVPPSPGPGLNNLPAGAVETSADGSLLAVLAQEGVAVYAAATESLVTELPGPLPGLLAAAFSPCGQYLQTYQRPAHGAGNAEKNLKLWDWRKGEAVLQLFQKTFSRDEWPAIQITHDGQLACQAVNGAINCYSLTDPAAGVVKRLTLKNVGGFALSPQAEGSTLLAAFVPEARGSPGFMAVWDVAAIGKGDNPPHLARRSFFRANSVRFMWNALGTAVLGLAISDEDKSGQSYYGEQHLHFLAADGSNDCLVPLPEGNVQDVAWNRRGTCFCVVAGHMPAKVQLFNQRCKMVADLGSGSFNIVRWSPQGTYLALAGFGNLPGDISFWHRKQDGRCDQLGKTRADLAVTCQWAPDGQHLLTSTVAPRMRVDNGFHIYNYWGELLHEQRFGMLLEATWLTAPEGAFPDQDPKPRSSVSSSQPAANGTAGRPAKPFQPAAGYVPPHVRGASGSGSSVPLAAAQERHERVGKFGPGHVRGLPPGAEALQTEANAGSKNARRRRTKKKGGDTATADAGDADGSEQASTTSGADLGTTEASITSSQPADTEDSSGTADAAKRGRNLQKKLRQIQQLKERQAQGGLDAEQQQKLAGEQDIIDELRSMGLKP</sequence>
<reference evidence="10 11" key="1">
    <citation type="journal article" date="2024" name="Nat. Commun.">
        <title>Phylogenomics reveals the evolutionary origins of lichenization in chlorophyte algae.</title>
        <authorList>
            <person name="Puginier C."/>
            <person name="Libourel C."/>
            <person name="Otte J."/>
            <person name="Skaloud P."/>
            <person name="Haon M."/>
            <person name="Grisel S."/>
            <person name="Petersen M."/>
            <person name="Berrin J.G."/>
            <person name="Delaux P.M."/>
            <person name="Dal Grande F."/>
            <person name="Keller J."/>
        </authorList>
    </citation>
    <scope>NUCLEOTIDE SEQUENCE [LARGE SCALE GENOMIC DNA]</scope>
    <source>
        <strain evidence="10 11">SAG 2145</strain>
    </source>
</reference>
<dbReference type="GO" id="GO:0006417">
    <property type="term" value="P:regulation of translation"/>
    <property type="evidence" value="ECO:0007669"/>
    <property type="project" value="UniProtKB-KW"/>
</dbReference>
<evidence type="ECO:0000256" key="4">
    <source>
        <dbReference type="ARBA" id="ARBA00022574"/>
    </source>
</evidence>
<feature type="region of interest" description="Disordered" evidence="8">
    <location>
        <begin position="422"/>
        <end position="624"/>
    </location>
</feature>
<dbReference type="Gene3D" id="2.130.10.10">
    <property type="entry name" value="YVTN repeat-like/Quinoprotein amine dehydrogenase"/>
    <property type="match status" value="2"/>
</dbReference>
<evidence type="ECO:0000256" key="6">
    <source>
        <dbReference type="ARBA" id="ARBA00022845"/>
    </source>
</evidence>
<feature type="domain" description="Translation initiation factor beta propellor-like" evidence="9">
    <location>
        <begin position="219"/>
        <end position="413"/>
    </location>
</feature>
<keyword evidence="6" id="KW-0810">Translation regulation</keyword>
<comment type="similarity">
    <text evidence="1">Belongs to the WD repeat EIF2A family.</text>
</comment>
<dbReference type="SUPFAM" id="SSF82171">
    <property type="entry name" value="DPP6 N-terminal domain-like"/>
    <property type="match status" value="1"/>
</dbReference>
<keyword evidence="4" id="KW-0853">WD repeat</keyword>
<dbReference type="Pfam" id="PF08662">
    <property type="entry name" value="eIF2A"/>
    <property type="match status" value="1"/>
</dbReference>
<evidence type="ECO:0000256" key="5">
    <source>
        <dbReference type="ARBA" id="ARBA00022737"/>
    </source>
</evidence>
<accession>A0AAW1QBX8</accession>
<dbReference type="AlphaFoldDB" id="A0AAW1QBX8"/>
<evidence type="ECO:0000256" key="1">
    <source>
        <dbReference type="ARBA" id="ARBA00009573"/>
    </source>
</evidence>
<dbReference type="InterPro" id="IPR013979">
    <property type="entry name" value="TIF_beta_prop-like"/>
</dbReference>
<dbReference type="PANTHER" id="PTHR13227:SF0">
    <property type="entry name" value="EUKARYOTIC TRANSLATION INITIATION FACTOR 2A"/>
    <property type="match status" value="1"/>
</dbReference>
<evidence type="ECO:0000313" key="10">
    <source>
        <dbReference type="EMBL" id="KAK9818855.1"/>
    </source>
</evidence>
<evidence type="ECO:0000259" key="9">
    <source>
        <dbReference type="Pfam" id="PF08662"/>
    </source>
</evidence>
<evidence type="ECO:0000256" key="3">
    <source>
        <dbReference type="ARBA" id="ARBA00022540"/>
    </source>
</evidence>
<dbReference type="GO" id="GO:0043022">
    <property type="term" value="F:ribosome binding"/>
    <property type="evidence" value="ECO:0007669"/>
    <property type="project" value="TreeGrafter"/>
</dbReference>
<dbReference type="GO" id="GO:0022627">
    <property type="term" value="C:cytosolic small ribosomal subunit"/>
    <property type="evidence" value="ECO:0007669"/>
    <property type="project" value="TreeGrafter"/>
</dbReference>
<keyword evidence="11" id="KW-1185">Reference proteome</keyword>
<evidence type="ECO:0000313" key="11">
    <source>
        <dbReference type="Proteomes" id="UP001438707"/>
    </source>
</evidence>
<dbReference type="InterPro" id="IPR015943">
    <property type="entry name" value="WD40/YVTN_repeat-like_dom_sf"/>
</dbReference>
<comment type="caution">
    <text evidence="10">The sequence shown here is derived from an EMBL/GenBank/DDBJ whole genome shotgun (WGS) entry which is preliminary data.</text>
</comment>
<dbReference type="Proteomes" id="UP001438707">
    <property type="component" value="Unassembled WGS sequence"/>
</dbReference>
<evidence type="ECO:0000256" key="8">
    <source>
        <dbReference type="SAM" id="MobiDB-lite"/>
    </source>
</evidence>
<dbReference type="InterPro" id="IPR011387">
    <property type="entry name" value="TIF2A"/>
</dbReference>